<dbReference type="AlphaFoldDB" id="A0A0K2VIE6"/>
<dbReference type="EMBL" id="HACA01032754">
    <property type="protein sequence ID" value="CDW50115.1"/>
    <property type="molecule type" value="Transcribed_RNA"/>
</dbReference>
<sequence length="72" mass="8138">KNRKEEHSNQHSLLQTSCALEQFLKTTSSSQRFFTFKSIFSEVSENLFLSKGFPLNIFSILILSTSALCCSS</sequence>
<reference evidence="1" key="1">
    <citation type="submission" date="2014-05" db="EMBL/GenBank/DDBJ databases">
        <authorList>
            <person name="Chronopoulou M."/>
        </authorList>
    </citation>
    <scope>NUCLEOTIDE SEQUENCE</scope>
    <source>
        <tissue evidence="1">Whole organism</tissue>
    </source>
</reference>
<feature type="non-terminal residue" evidence="1">
    <location>
        <position position="1"/>
    </location>
</feature>
<accession>A0A0K2VIE6</accession>
<name>A0A0K2VIE6_LEPSM</name>
<evidence type="ECO:0000313" key="1">
    <source>
        <dbReference type="EMBL" id="CDW50115.1"/>
    </source>
</evidence>
<proteinExistence type="predicted"/>
<organism evidence="1">
    <name type="scientific">Lepeophtheirus salmonis</name>
    <name type="common">Salmon louse</name>
    <name type="synonym">Caligus salmonis</name>
    <dbReference type="NCBI Taxonomy" id="72036"/>
    <lineage>
        <taxon>Eukaryota</taxon>
        <taxon>Metazoa</taxon>
        <taxon>Ecdysozoa</taxon>
        <taxon>Arthropoda</taxon>
        <taxon>Crustacea</taxon>
        <taxon>Multicrustacea</taxon>
        <taxon>Hexanauplia</taxon>
        <taxon>Copepoda</taxon>
        <taxon>Siphonostomatoida</taxon>
        <taxon>Caligidae</taxon>
        <taxon>Lepeophtheirus</taxon>
    </lineage>
</organism>
<protein>
    <submittedName>
        <fullName evidence="1">Uncharacterized protein</fullName>
    </submittedName>
</protein>